<comment type="caution">
    <text evidence="1">The sequence shown here is derived from an EMBL/GenBank/DDBJ whole genome shotgun (WGS) entry which is preliminary data.</text>
</comment>
<accession>A0A9D4FBW8</accession>
<protein>
    <submittedName>
        <fullName evidence="1">Uncharacterized protein</fullName>
    </submittedName>
</protein>
<evidence type="ECO:0000313" key="2">
    <source>
        <dbReference type="Proteomes" id="UP000828390"/>
    </source>
</evidence>
<proteinExistence type="predicted"/>
<dbReference type="Proteomes" id="UP000828390">
    <property type="component" value="Unassembled WGS sequence"/>
</dbReference>
<keyword evidence="2" id="KW-1185">Reference proteome</keyword>
<sequence length="89" mass="10240">MNKCDVYLLFDRYMEFSTKSVARSGRQSNVSRVSTLAGDMASPPHNVLLGVTENKQQLIPLYARIKKFTYCALKYTRWSLTTIMIRTLT</sequence>
<dbReference type="AlphaFoldDB" id="A0A9D4FBW8"/>
<name>A0A9D4FBW8_DREPO</name>
<organism evidence="1 2">
    <name type="scientific">Dreissena polymorpha</name>
    <name type="common">Zebra mussel</name>
    <name type="synonym">Mytilus polymorpha</name>
    <dbReference type="NCBI Taxonomy" id="45954"/>
    <lineage>
        <taxon>Eukaryota</taxon>
        <taxon>Metazoa</taxon>
        <taxon>Spiralia</taxon>
        <taxon>Lophotrochozoa</taxon>
        <taxon>Mollusca</taxon>
        <taxon>Bivalvia</taxon>
        <taxon>Autobranchia</taxon>
        <taxon>Heteroconchia</taxon>
        <taxon>Euheterodonta</taxon>
        <taxon>Imparidentia</taxon>
        <taxon>Neoheterodontei</taxon>
        <taxon>Myida</taxon>
        <taxon>Dreissenoidea</taxon>
        <taxon>Dreissenidae</taxon>
        <taxon>Dreissena</taxon>
    </lineage>
</organism>
<gene>
    <name evidence="1" type="ORF">DPMN_148982</name>
</gene>
<reference evidence="1" key="2">
    <citation type="submission" date="2020-11" db="EMBL/GenBank/DDBJ databases">
        <authorList>
            <person name="McCartney M.A."/>
            <person name="Auch B."/>
            <person name="Kono T."/>
            <person name="Mallez S."/>
            <person name="Becker A."/>
            <person name="Gohl D.M."/>
            <person name="Silverstein K.A.T."/>
            <person name="Koren S."/>
            <person name="Bechman K.B."/>
            <person name="Herman A."/>
            <person name="Abrahante J.E."/>
            <person name="Garbe J."/>
        </authorList>
    </citation>
    <scope>NUCLEOTIDE SEQUENCE</scope>
    <source>
        <strain evidence="1">Duluth1</strain>
        <tissue evidence="1">Whole animal</tissue>
    </source>
</reference>
<evidence type="ECO:0000313" key="1">
    <source>
        <dbReference type="EMBL" id="KAH3795432.1"/>
    </source>
</evidence>
<reference evidence="1" key="1">
    <citation type="journal article" date="2019" name="bioRxiv">
        <title>The Genome of the Zebra Mussel, Dreissena polymorpha: A Resource for Invasive Species Research.</title>
        <authorList>
            <person name="McCartney M.A."/>
            <person name="Auch B."/>
            <person name="Kono T."/>
            <person name="Mallez S."/>
            <person name="Zhang Y."/>
            <person name="Obille A."/>
            <person name="Becker A."/>
            <person name="Abrahante J.E."/>
            <person name="Garbe J."/>
            <person name="Badalamenti J.P."/>
            <person name="Herman A."/>
            <person name="Mangelson H."/>
            <person name="Liachko I."/>
            <person name="Sullivan S."/>
            <person name="Sone E.D."/>
            <person name="Koren S."/>
            <person name="Silverstein K.A.T."/>
            <person name="Beckman K.B."/>
            <person name="Gohl D.M."/>
        </authorList>
    </citation>
    <scope>NUCLEOTIDE SEQUENCE</scope>
    <source>
        <strain evidence="1">Duluth1</strain>
        <tissue evidence="1">Whole animal</tissue>
    </source>
</reference>
<dbReference type="EMBL" id="JAIWYP010000007">
    <property type="protein sequence ID" value="KAH3795432.1"/>
    <property type="molecule type" value="Genomic_DNA"/>
</dbReference>